<reference evidence="4" key="2">
    <citation type="submission" date="2020-09" db="EMBL/GenBank/DDBJ databases">
        <authorList>
            <person name="Sun Q."/>
            <person name="Ohkuma M."/>
        </authorList>
    </citation>
    <scope>NUCLEOTIDE SEQUENCE</scope>
    <source>
        <strain evidence="4">JCM 3302</strain>
    </source>
</reference>
<gene>
    <name evidence="4" type="ORF">GCM10014715_06690</name>
</gene>
<evidence type="ECO:0000256" key="1">
    <source>
        <dbReference type="ARBA" id="ARBA00022801"/>
    </source>
</evidence>
<dbReference type="Gene3D" id="3.60.40.10">
    <property type="entry name" value="PPM-type phosphatase domain"/>
    <property type="match status" value="1"/>
</dbReference>
<dbReference type="EMBL" id="BNBC01000002">
    <property type="protein sequence ID" value="GHE56367.1"/>
    <property type="molecule type" value="Genomic_DNA"/>
</dbReference>
<dbReference type="Proteomes" id="UP000641386">
    <property type="component" value="Unassembled WGS sequence"/>
</dbReference>
<organism evidence="4 5">
    <name type="scientific">Streptomyces spiralis</name>
    <dbReference type="NCBI Taxonomy" id="66376"/>
    <lineage>
        <taxon>Bacteria</taxon>
        <taxon>Bacillati</taxon>
        <taxon>Actinomycetota</taxon>
        <taxon>Actinomycetes</taxon>
        <taxon>Kitasatosporales</taxon>
        <taxon>Streptomycetaceae</taxon>
        <taxon>Streptomyces</taxon>
    </lineage>
</organism>
<evidence type="ECO:0000256" key="2">
    <source>
        <dbReference type="SAM" id="MobiDB-lite"/>
    </source>
</evidence>
<feature type="domain" description="PPM-type phosphatase" evidence="3">
    <location>
        <begin position="64"/>
        <end position="178"/>
    </location>
</feature>
<name>A0A919DMC4_9ACTN</name>
<dbReference type="InterPro" id="IPR036457">
    <property type="entry name" value="PPM-type-like_dom_sf"/>
</dbReference>
<sequence length="269" mass="27630">MFGSTRGTTAGLSRRRWVGALVAAVLTAVCLGATGQSSTAAAYPGPGTVSGDTGVHDPSMVGPRVALAAGDTTGRLVDAAAAMGELRAAVSALSELDLPPDEILARLHDLTSRFARAPRGPDSEESPDQTWPATCVYAVYDPVTRSCSMAAAGHPPPALVMPDDDVELIDITPGPPLARASASTPSPNAPCPWAAPSPSTTPDGAGAARPRHIPPDELRRVVAAHSSLRARCDALADTLLPEQPPQDAVLLFARSSSAWPATRRQGLTA</sequence>
<dbReference type="PROSITE" id="PS51318">
    <property type="entry name" value="TAT"/>
    <property type="match status" value="1"/>
</dbReference>
<feature type="region of interest" description="Disordered" evidence="2">
    <location>
        <begin position="179"/>
        <end position="212"/>
    </location>
</feature>
<dbReference type="GO" id="GO:0016791">
    <property type="term" value="F:phosphatase activity"/>
    <property type="evidence" value="ECO:0007669"/>
    <property type="project" value="TreeGrafter"/>
</dbReference>
<dbReference type="InterPro" id="IPR001932">
    <property type="entry name" value="PPM-type_phosphatase-like_dom"/>
</dbReference>
<keyword evidence="1" id="KW-0378">Hydrolase</keyword>
<keyword evidence="5" id="KW-1185">Reference proteome</keyword>
<dbReference type="RefSeq" id="WP_189896062.1">
    <property type="nucleotide sequence ID" value="NZ_BNBC01000002.1"/>
</dbReference>
<evidence type="ECO:0000313" key="5">
    <source>
        <dbReference type="Proteomes" id="UP000641386"/>
    </source>
</evidence>
<accession>A0A919DMC4</accession>
<proteinExistence type="predicted"/>
<evidence type="ECO:0000259" key="3">
    <source>
        <dbReference type="Pfam" id="PF07228"/>
    </source>
</evidence>
<dbReference type="InterPro" id="IPR006311">
    <property type="entry name" value="TAT_signal"/>
</dbReference>
<comment type="caution">
    <text evidence="4">The sequence shown here is derived from an EMBL/GenBank/DDBJ whole genome shotgun (WGS) entry which is preliminary data.</text>
</comment>
<dbReference type="PANTHER" id="PTHR43156:SF2">
    <property type="entry name" value="STAGE II SPORULATION PROTEIN E"/>
    <property type="match status" value="1"/>
</dbReference>
<dbReference type="InterPro" id="IPR052016">
    <property type="entry name" value="Bact_Sigma-Reg"/>
</dbReference>
<dbReference type="PANTHER" id="PTHR43156">
    <property type="entry name" value="STAGE II SPORULATION PROTEIN E-RELATED"/>
    <property type="match status" value="1"/>
</dbReference>
<dbReference type="AlphaFoldDB" id="A0A919DMC4"/>
<protein>
    <recommendedName>
        <fullName evidence="3">PPM-type phosphatase domain-containing protein</fullName>
    </recommendedName>
</protein>
<evidence type="ECO:0000313" key="4">
    <source>
        <dbReference type="EMBL" id="GHE56367.1"/>
    </source>
</evidence>
<dbReference type="Pfam" id="PF07228">
    <property type="entry name" value="SpoIIE"/>
    <property type="match status" value="1"/>
</dbReference>
<reference evidence="4" key="1">
    <citation type="journal article" date="2014" name="Int. J. Syst. Evol. Microbiol.">
        <title>Complete genome sequence of Corynebacterium casei LMG S-19264T (=DSM 44701T), isolated from a smear-ripened cheese.</title>
        <authorList>
            <consortium name="US DOE Joint Genome Institute (JGI-PGF)"/>
            <person name="Walter F."/>
            <person name="Albersmeier A."/>
            <person name="Kalinowski J."/>
            <person name="Ruckert C."/>
        </authorList>
    </citation>
    <scope>NUCLEOTIDE SEQUENCE</scope>
    <source>
        <strain evidence="4">JCM 3302</strain>
    </source>
</reference>